<dbReference type="PRINTS" id="PR00105">
    <property type="entry name" value="C5METTRFRASE"/>
</dbReference>
<dbReference type="PROSITE" id="PS51679">
    <property type="entry name" value="SAM_MT_C5"/>
    <property type="match status" value="1"/>
</dbReference>
<keyword evidence="3 5" id="KW-0949">S-adenosyl-L-methionine</keyword>
<comment type="similarity">
    <text evidence="5 6">Belongs to the class I-like SAM-binding methyltransferase superfamily. C5-methyltransferase family.</text>
</comment>
<sequence>MKKIVAVDLFCGIGGLTYGIKKAGIEVIAGIDIDETCRYAYEVNNHSIFINKSVTEITKNEINSLFGEKNIKLLMGCAPCQPFSNYRKDKKNSNKHKDWDLLNEFLRIIKISNPEIISMENVPALQKENIFVKFYTSLKDMGYYVNYDVHNAENYGVPQRRKRLLLLASKFGEINFLKKDIKKVTVREAIKNLFPIKAGEISKKDFIHRASKLSDLNLQRIRNSIPGKTWELWPENIKPNCYKKKTGLTYKSVFGRMKWDDVAPTLTTQFYNYGTGRYGHPEQDRAISIREGAILQSFPKNYKFVEHEKNFKITEVARHIGNAVPPKLAEYIAQTIINHLYERGILNE</sequence>
<dbReference type="InterPro" id="IPR050390">
    <property type="entry name" value="C5-Methyltransferase"/>
</dbReference>
<evidence type="ECO:0000313" key="9">
    <source>
        <dbReference type="Proteomes" id="UP000321943"/>
    </source>
</evidence>
<dbReference type="InterPro" id="IPR001525">
    <property type="entry name" value="C5_MeTfrase"/>
</dbReference>
<dbReference type="EC" id="2.1.1.37" evidence="7"/>
<dbReference type="Gene3D" id="3.90.120.10">
    <property type="entry name" value="DNA Methylase, subunit A, domain 2"/>
    <property type="match status" value="1"/>
</dbReference>
<reference evidence="8 9" key="1">
    <citation type="submission" date="2019-07" db="EMBL/GenBank/DDBJ databases">
        <title>Complete Genome Sequence of Leptotrichia wadei Strain JCM16777.</title>
        <authorList>
            <person name="Watanabe S."/>
            <person name="Cui L."/>
        </authorList>
    </citation>
    <scope>NUCLEOTIDE SEQUENCE [LARGE SCALE GENOMIC DNA]</scope>
    <source>
        <strain evidence="8 9">JCM16777</strain>
    </source>
</reference>
<dbReference type="GO" id="GO:0032259">
    <property type="term" value="P:methylation"/>
    <property type="evidence" value="ECO:0007669"/>
    <property type="project" value="UniProtKB-KW"/>
</dbReference>
<dbReference type="GO" id="GO:0003677">
    <property type="term" value="F:DNA binding"/>
    <property type="evidence" value="ECO:0007669"/>
    <property type="project" value="TreeGrafter"/>
</dbReference>
<organism evidence="8 9">
    <name type="scientific">Leptotrichia wadei</name>
    <dbReference type="NCBI Taxonomy" id="157687"/>
    <lineage>
        <taxon>Bacteria</taxon>
        <taxon>Fusobacteriati</taxon>
        <taxon>Fusobacteriota</taxon>
        <taxon>Fusobacteriia</taxon>
        <taxon>Fusobacteriales</taxon>
        <taxon>Leptotrichiaceae</taxon>
        <taxon>Leptotrichia</taxon>
    </lineage>
</organism>
<dbReference type="PROSITE" id="PS00095">
    <property type="entry name" value="C5_MTASE_2"/>
    <property type="match status" value="1"/>
</dbReference>
<dbReference type="SUPFAM" id="SSF53335">
    <property type="entry name" value="S-adenosyl-L-methionine-dependent methyltransferases"/>
    <property type="match status" value="1"/>
</dbReference>
<dbReference type="EMBL" id="AP019829">
    <property type="protein sequence ID" value="BBM43362.1"/>
    <property type="molecule type" value="Genomic_DNA"/>
</dbReference>
<dbReference type="GO" id="GO:0003886">
    <property type="term" value="F:DNA (cytosine-5-)-methyltransferase activity"/>
    <property type="evidence" value="ECO:0007669"/>
    <property type="project" value="UniProtKB-EC"/>
</dbReference>
<evidence type="ECO:0000256" key="1">
    <source>
        <dbReference type="ARBA" id="ARBA00022603"/>
    </source>
</evidence>
<dbReference type="Pfam" id="PF00145">
    <property type="entry name" value="DNA_methylase"/>
    <property type="match status" value="1"/>
</dbReference>
<dbReference type="REBASE" id="368846">
    <property type="entry name" value="M.Lwa16777ORF1615P"/>
</dbReference>
<keyword evidence="4" id="KW-0680">Restriction system</keyword>
<dbReference type="PROSITE" id="PS00094">
    <property type="entry name" value="C5_MTASE_1"/>
    <property type="match status" value="1"/>
</dbReference>
<dbReference type="GO" id="GO:0044027">
    <property type="term" value="P:negative regulation of gene expression via chromosomal CpG island methylation"/>
    <property type="evidence" value="ECO:0007669"/>
    <property type="project" value="TreeGrafter"/>
</dbReference>
<evidence type="ECO:0000256" key="4">
    <source>
        <dbReference type="ARBA" id="ARBA00022747"/>
    </source>
</evidence>
<feature type="active site" evidence="5">
    <location>
        <position position="80"/>
    </location>
</feature>
<dbReference type="InterPro" id="IPR018117">
    <property type="entry name" value="C5_DNA_meth_AS"/>
</dbReference>
<evidence type="ECO:0000256" key="3">
    <source>
        <dbReference type="ARBA" id="ARBA00022691"/>
    </source>
</evidence>
<dbReference type="Gene3D" id="3.40.50.150">
    <property type="entry name" value="Vaccinia Virus protein VP39"/>
    <property type="match status" value="1"/>
</dbReference>
<evidence type="ECO:0000256" key="2">
    <source>
        <dbReference type="ARBA" id="ARBA00022679"/>
    </source>
</evidence>
<evidence type="ECO:0000256" key="5">
    <source>
        <dbReference type="PROSITE-ProRule" id="PRU01016"/>
    </source>
</evidence>
<dbReference type="NCBIfam" id="TIGR00675">
    <property type="entry name" value="dcm"/>
    <property type="match status" value="1"/>
</dbReference>
<evidence type="ECO:0000256" key="6">
    <source>
        <dbReference type="RuleBase" id="RU000416"/>
    </source>
</evidence>
<name>A0A7U6QZN4_9FUSO</name>
<dbReference type="RefSeq" id="WP_018498496.1">
    <property type="nucleotide sequence ID" value="NZ_AP019829.2"/>
</dbReference>
<dbReference type="AlphaFoldDB" id="A0A7U6QZN4"/>
<comment type="catalytic activity">
    <reaction evidence="7">
        <text>a 2'-deoxycytidine in DNA + S-adenosyl-L-methionine = a 5-methyl-2'-deoxycytidine in DNA + S-adenosyl-L-homocysteine + H(+)</text>
        <dbReference type="Rhea" id="RHEA:13681"/>
        <dbReference type="Rhea" id="RHEA-COMP:11369"/>
        <dbReference type="Rhea" id="RHEA-COMP:11370"/>
        <dbReference type="ChEBI" id="CHEBI:15378"/>
        <dbReference type="ChEBI" id="CHEBI:57856"/>
        <dbReference type="ChEBI" id="CHEBI:59789"/>
        <dbReference type="ChEBI" id="CHEBI:85452"/>
        <dbReference type="ChEBI" id="CHEBI:85454"/>
        <dbReference type="EC" id="2.1.1.37"/>
    </reaction>
</comment>
<keyword evidence="2 5" id="KW-0808">Transferase</keyword>
<keyword evidence="1 5" id="KW-0489">Methyltransferase</keyword>
<proteinExistence type="inferred from homology"/>
<dbReference type="InterPro" id="IPR031303">
    <property type="entry name" value="C5_meth_CS"/>
</dbReference>
<dbReference type="InterPro" id="IPR029063">
    <property type="entry name" value="SAM-dependent_MTases_sf"/>
</dbReference>
<dbReference type="Proteomes" id="UP000321943">
    <property type="component" value="Chromosome"/>
</dbReference>
<accession>A0A7U6QZN4</accession>
<evidence type="ECO:0000313" key="8">
    <source>
        <dbReference type="EMBL" id="BBM43362.1"/>
    </source>
</evidence>
<evidence type="ECO:0000256" key="7">
    <source>
        <dbReference type="RuleBase" id="RU000417"/>
    </source>
</evidence>
<dbReference type="KEGG" id="lwd:JCM16777_1615"/>
<gene>
    <name evidence="8" type="ORF">JCM16777_1615</name>
</gene>
<protein>
    <recommendedName>
        <fullName evidence="7">Cytosine-specific methyltransferase</fullName>
        <ecNumber evidence="7">2.1.1.37</ecNumber>
    </recommendedName>
</protein>
<dbReference type="PANTHER" id="PTHR10629">
    <property type="entry name" value="CYTOSINE-SPECIFIC METHYLTRANSFERASE"/>
    <property type="match status" value="1"/>
</dbReference>
<dbReference type="GO" id="GO:0009307">
    <property type="term" value="P:DNA restriction-modification system"/>
    <property type="evidence" value="ECO:0007669"/>
    <property type="project" value="UniProtKB-KW"/>
</dbReference>
<dbReference type="PANTHER" id="PTHR10629:SF52">
    <property type="entry name" value="DNA (CYTOSINE-5)-METHYLTRANSFERASE 1"/>
    <property type="match status" value="1"/>
</dbReference>
<dbReference type="GeneID" id="84804922"/>